<evidence type="ECO:0000313" key="1">
    <source>
        <dbReference type="EMBL" id="MFE1749211.1"/>
    </source>
</evidence>
<evidence type="ECO:0000313" key="2">
    <source>
        <dbReference type="Proteomes" id="UP001599756"/>
    </source>
</evidence>
<comment type="caution">
    <text evidence="1">The sequence shown here is derived from an EMBL/GenBank/DDBJ whole genome shotgun (WGS) entry which is preliminary data.</text>
</comment>
<gene>
    <name evidence="1" type="ORF">ACFW88_01420</name>
</gene>
<reference evidence="1 2" key="1">
    <citation type="submission" date="2024-09" db="EMBL/GenBank/DDBJ databases">
        <title>The Natural Products Discovery Center: Release of the First 8490 Sequenced Strains for Exploring Actinobacteria Biosynthetic Diversity.</title>
        <authorList>
            <person name="Kalkreuter E."/>
            <person name="Kautsar S.A."/>
            <person name="Yang D."/>
            <person name="Bader C.D."/>
            <person name="Teijaro C.N."/>
            <person name="Fluegel L."/>
            <person name="Davis C.M."/>
            <person name="Simpson J.R."/>
            <person name="Lauterbach L."/>
            <person name="Steele A.D."/>
            <person name="Gui C."/>
            <person name="Meng S."/>
            <person name="Li G."/>
            <person name="Viehrig K."/>
            <person name="Ye F."/>
            <person name="Su P."/>
            <person name="Kiefer A.F."/>
            <person name="Nichols A."/>
            <person name="Cepeda A.J."/>
            <person name="Yan W."/>
            <person name="Fan B."/>
            <person name="Jiang Y."/>
            <person name="Adhikari A."/>
            <person name="Zheng C.-J."/>
            <person name="Schuster L."/>
            <person name="Cowan T.M."/>
            <person name="Smanski M.J."/>
            <person name="Chevrette M.G."/>
            <person name="De Carvalho L.P.S."/>
            <person name="Shen B."/>
        </authorList>
    </citation>
    <scope>NUCLEOTIDE SEQUENCE [LARGE SCALE GENOMIC DNA]</scope>
    <source>
        <strain evidence="1 2">NPDC059500</strain>
    </source>
</reference>
<organism evidence="1 2">
    <name type="scientific">Streptomyces anandii</name>
    <dbReference type="NCBI Taxonomy" id="285454"/>
    <lineage>
        <taxon>Bacteria</taxon>
        <taxon>Bacillati</taxon>
        <taxon>Actinomycetota</taxon>
        <taxon>Actinomycetes</taxon>
        <taxon>Kitasatosporales</taxon>
        <taxon>Streptomycetaceae</taxon>
        <taxon>Streptomyces</taxon>
    </lineage>
</organism>
<proteinExistence type="predicted"/>
<dbReference type="Proteomes" id="UP001599756">
    <property type="component" value="Unassembled WGS sequence"/>
</dbReference>
<name>A0ABW6GYG4_9ACTN</name>
<keyword evidence="2" id="KW-1185">Reference proteome</keyword>
<accession>A0ABW6GYG4</accession>
<sequence>MSTSVGPVSADQQLIDHARRHGYVVSVKQLASWRRAGLLPAHTVRALGRGRGSASVPADEAFGLVVALGRLARRGGRPFHLALVLFGEGHPVPEDAVRGAFGHAVQGLATGLGEEGPRAQEDEEEWAERVADEVVASGQRVRLVPARARRIDEGIIRCMRNRGVVWPPPELAELDRNPEPPNMTDGDVTAAAVTTVLRGGAAITPQGIGDVLRAMQPAGWHNPWASMAEYTVEDVPDLGEEVFPPEGGMSTLPDRPVLDTLLHLAETAPLNDLREAWEASRANRDWAMDLCARVEAEIEANVLDDAAYEWVMGRALAPGMLLMADLSSRYWSPADQASASVGLLMVRQALRNLDEKVPGCQWELLESPAVFPGALLPFFQSGLARSRCA</sequence>
<protein>
    <submittedName>
        <fullName evidence="1">Uncharacterized protein</fullName>
    </submittedName>
</protein>
<dbReference type="EMBL" id="JBHYTS010000001">
    <property type="protein sequence ID" value="MFE1749211.1"/>
    <property type="molecule type" value="Genomic_DNA"/>
</dbReference>
<dbReference type="RefSeq" id="WP_381839367.1">
    <property type="nucleotide sequence ID" value="NZ_JBHYTS010000001.1"/>
</dbReference>